<protein>
    <submittedName>
        <fullName evidence="9">DUF421 domain-containing protein</fullName>
    </submittedName>
</protein>
<comment type="caution">
    <text evidence="9">The sequence shown here is derived from an EMBL/GenBank/DDBJ whole genome shotgun (WGS) entry which is preliminary data.</text>
</comment>
<keyword evidence="4 7" id="KW-0812">Transmembrane</keyword>
<evidence type="ECO:0000256" key="4">
    <source>
        <dbReference type="ARBA" id="ARBA00022692"/>
    </source>
</evidence>
<accession>A0ABS8U7T8</accession>
<dbReference type="PANTHER" id="PTHR34582">
    <property type="entry name" value="UPF0702 TRANSMEMBRANE PROTEIN YCAP"/>
    <property type="match status" value="1"/>
</dbReference>
<dbReference type="RefSeq" id="WP_232134215.1">
    <property type="nucleotide sequence ID" value="NZ_CP089507.1"/>
</dbReference>
<name>A0ABS8U7T8_9GAMM</name>
<reference evidence="9" key="2">
    <citation type="journal article" date="2022" name="Syst. Appl. Microbiol.">
        <title>Physiological and genomic characterisation of Luteimonas fraxinea sp. nov., a bacterial species associated with trees tolerant to ash dieback.</title>
        <authorList>
            <person name="Ulrich K."/>
            <person name="Becker R."/>
            <person name="Behrendt U."/>
            <person name="Kube M."/>
            <person name="Schneck V."/>
            <person name="Ulrich A."/>
        </authorList>
    </citation>
    <scope>NUCLEOTIDE SEQUENCE</scope>
    <source>
        <strain evidence="9">A1P009</strain>
    </source>
</reference>
<evidence type="ECO:0000313" key="10">
    <source>
        <dbReference type="Proteomes" id="UP001430360"/>
    </source>
</evidence>
<feature type="transmembrane region" description="Helical" evidence="7">
    <location>
        <begin position="47"/>
        <end position="64"/>
    </location>
</feature>
<evidence type="ECO:0000256" key="5">
    <source>
        <dbReference type="ARBA" id="ARBA00022989"/>
    </source>
</evidence>
<feature type="transmembrane region" description="Helical" evidence="7">
    <location>
        <begin position="15"/>
        <end position="35"/>
    </location>
</feature>
<organism evidence="9 10">
    <name type="scientific">Luteimonas fraxinea</name>
    <dbReference type="NCBI Taxonomy" id="2901869"/>
    <lineage>
        <taxon>Bacteria</taxon>
        <taxon>Pseudomonadati</taxon>
        <taxon>Pseudomonadota</taxon>
        <taxon>Gammaproteobacteria</taxon>
        <taxon>Lysobacterales</taxon>
        <taxon>Lysobacteraceae</taxon>
        <taxon>Luteimonas</taxon>
    </lineage>
</organism>
<dbReference type="PANTHER" id="PTHR34582:SF6">
    <property type="entry name" value="UPF0702 TRANSMEMBRANE PROTEIN YCAP"/>
    <property type="match status" value="1"/>
</dbReference>
<keyword evidence="5 7" id="KW-1133">Transmembrane helix</keyword>
<keyword evidence="6 7" id="KW-0472">Membrane</keyword>
<gene>
    <name evidence="9" type="ORF">LTT95_01870</name>
</gene>
<dbReference type="EMBL" id="JAJQKU010000001">
    <property type="protein sequence ID" value="MCD9095691.1"/>
    <property type="molecule type" value="Genomic_DNA"/>
</dbReference>
<proteinExistence type="inferred from homology"/>
<comment type="subcellular location">
    <subcellularLocation>
        <location evidence="1">Cell membrane</location>
        <topology evidence="1">Multi-pass membrane protein</topology>
    </subcellularLocation>
</comment>
<evidence type="ECO:0000256" key="6">
    <source>
        <dbReference type="ARBA" id="ARBA00023136"/>
    </source>
</evidence>
<dbReference type="Proteomes" id="UP001430360">
    <property type="component" value="Unassembled WGS sequence"/>
</dbReference>
<feature type="domain" description="YetF C-terminal" evidence="8">
    <location>
        <begin position="93"/>
        <end position="162"/>
    </location>
</feature>
<reference evidence="9" key="1">
    <citation type="submission" date="2021-12" db="EMBL/GenBank/DDBJ databases">
        <authorList>
            <person name="Ulrich A."/>
        </authorList>
    </citation>
    <scope>NUCLEOTIDE SEQUENCE</scope>
    <source>
        <strain evidence="9">A1P009</strain>
    </source>
</reference>
<evidence type="ECO:0000256" key="3">
    <source>
        <dbReference type="ARBA" id="ARBA00022475"/>
    </source>
</evidence>
<evidence type="ECO:0000256" key="1">
    <source>
        <dbReference type="ARBA" id="ARBA00004651"/>
    </source>
</evidence>
<evidence type="ECO:0000256" key="7">
    <source>
        <dbReference type="SAM" id="Phobius"/>
    </source>
</evidence>
<evidence type="ECO:0000313" key="9">
    <source>
        <dbReference type="EMBL" id="MCD9095691.1"/>
    </source>
</evidence>
<comment type="similarity">
    <text evidence="2">Belongs to the UPF0702 family.</text>
</comment>
<dbReference type="InterPro" id="IPR007353">
    <property type="entry name" value="DUF421"/>
</dbReference>
<sequence length="168" mass="18372">MSGAFDSLFSLSMPWWEFVLRAVVVYVVVLVLMRLTGKRTVGQLTPFDLLVVVLLGNAVQNSLIGEDSSLLGGLILAATLLGLNSLVGRLSAHSRRFDRFIEGVPVILARRGEVFREQLTRQAISEQDFAIARRAAGYATLSEIELAVLETSGEITFIPRKDGPRAAE</sequence>
<keyword evidence="3" id="KW-1003">Cell membrane</keyword>
<feature type="transmembrane region" description="Helical" evidence="7">
    <location>
        <begin position="70"/>
        <end position="90"/>
    </location>
</feature>
<dbReference type="Pfam" id="PF04239">
    <property type="entry name" value="DUF421"/>
    <property type="match status" value="1"/>
</dbReference>
<evidence type="ECO:0000256" key="2">
    <source>
        <dbReference type="ARBA" id="ARBA00006448"/>
    </source>
</evidence>
<dbReference type="Gene3D" id="3.30.240.20">
    <property type="entry name" value="bsu07140 like domains"/>
    <property type="match status" value="1"/>
</dbReference>
<dbReference type="InterPro" id="IPR023090">
    <property type="entry name" value="UPF0702_alpha/beta_dom_sf"/>
</dbReference>
<evidence type="ECO:0000259" key="8">
    <source>
        <dbReference type="Pfam" id="PF04239"/>
    </source>
</evidence>
<keyword evidence="10" id="KW-1185">Reference proteome</keyword>